<dbReference type="Proteomes" id="UP000719412">
    <property type="component" value="Unassembled WGS sequence"/>
</dbReference>
<feature type="compositionally biased region" description="Basic and acidic residues" evidence="2">
    <location>
        <begin position="1276"/>
        <end position="1294"/>
    </location>
</feature>
<feature type="region of interest" description="Disordered" evidence="2">
    <location>
        <begin position="940"/>
        <end position="963"/>
    </location>
</feature>
<reference evidence="4" key="2">
    <citation type="submission" date="2021-08" db="EMBL/GenBank/DDBJ databases">
        <authorList>
            <person name="Eriksson T."/>
        </authorList>
    </citation>
    <scope>NUCLEOTIDE SEQUENCE</scope>
    <source>
        <strain evidence="4">Stoneville</strain>
        <tissue evidence="4">Whole head</tissue>
    </source>
</reference>
<feature type="signal peptide" evidence="3">
    <location>
        <begin position="1"/>
        <end position="19"/>
    </location>
</feature>
<proteinExistence type="predicted"/>
<name>A0A8J6LBH1_TENMO</name>
<evidence type="ECO:0000313" key="5">
    <source>
        <dbReference type="Proteomes" id="UP000719412"/>
    </source>
</evidence>
<feature type="region of interest" description="Disordered" evidence="2">
    <location>
        <begin position="714"/>
        <end position="737"/>
    </location>
</feature>
<evidence type="ECO:0000256" key="1">
    <source>
        <dbReference type="SAM" id="Coils"/>
    </source>
</evidence>
<comment type="caution">
    <text evidence="4">The sequence shown here is derived from an EMBL/GenBank/DDBJ whole genome shotgun (WGS) entry which is preliminary data.</text>
</comment>
<keyword evidence="5" id="KW-1185">Reference proteome</keyword>
<evidence type="ECO:0000313" key="4">
    <source>
        <dbReference type="EMBL" id="KAH0813248.1"/>
    </source>
</evidence>
<feature type="compositionally biased region" description="Acidic residues" evidence="2">
    <location>
        <begin position="714"/>
        <end position="732"/>
    </location>
</feature>
<protein>
    <submittedName>
        <fullName evidence="4">Uncharacterized protein</fullName>
    </submittedName>
</protein>
<reference evidence="4" key="1">
    <citation type="journal article" date="2020" name="J Insects Food Feed">
        <title>The yellow mealworm (Tenebrio molitor) genome: a resource for the emerging insects as food and feed industry.</title>
        <authorList>
            <person name="Eriksson T."/>
            <person name="Andere A."/>
            <person name="Kelstrup H."/>
            <person name="Emery V."/>
            <person name="Picard C."/>
        </authorList>
    </citation>
    <scope>NUCLEOTIDE SEQUENCE</scope>
    <source>
        <strain evidence="4">Stoneville</strain>
        <tissue evidence="4">Whole head</tissue>
    </source>
</reference>
<feature type="region of interest" description="Disordered" evidence="2">
    <location>
        <begin position="1251"/>
        <end position="1299"/>
    </location>
</feature>
<sequence length="1350" mass="153368">MYISSIFVLLPLVVALSVAHPFGGMRCNCGLGSGEDVCHHQSGKCTPLVVRPVEVPKPVLATPKVVCAPVGGIPPLVPIGGPCSCHTSLVKPAVVPKPPCLACSGSIDVSNNQHLTLSQKQQILFGGVNGIDNGNMLLTTAAARPVIVDDVMEQSNVNPANYVPADPVSLSVAYKLAQESCNHNEDKLSFGFRSIPKEIPLYIKRSRNNVPEEDLFSLNGQIVELKKIKCGRGKSLDDEAAEQLADLEEEEEEEKQQKISAQNFKRISLGEIGYGLAKIQEPTFINIQSASSAPDDGLSGSIKDCKDGFKPGNVIISQIPKLEPVHMPPLLPEPCPAEDEPFLPPPPAIPPGSLFTSPYTYLSSSSSSAASSSNLYSKSVFLQKTSFPNQSRSTMKLQFAVLVVISALVASISCDCGCLKCSKHLQVISPPQYPYKIIVNGNPCGTSNPYALQVQPALPAYGSYLPSQLSQNYDHQLGLGAAGSGIRHQCHPVYAYRYKVQAPVDLPPPLSPPITGLVARPDRVVIQRQNCPVYVDDNGACEELLRPPCRSIFNEGLYGISQPLQQVQVVEGRSRSGPILEPISNDVYRKIGCNCRYDHSGKSRAKRELPILRNSVNLIMGLLPTFIRFPIEQTFRSFKHHQQMEDKYRWNRFRAEPPVRLVSRFKTKPPPTAKPSETFLQKLKKLNSDREKRSVIFNPDEISLPFLRVTDVENDLDDSEEEEEEEGEEDEEQVVKRNPRDEFLQPLNFGHIFPHNPIYYILNTPIRLLHHFHKLGEQISPVFRSVPHVFVNSRKYLRNVGKNLRNDVLNFASNFIGDFDEFDTNSYRVVKPRRYRRSLDGKMEQYEPDYSLVFGNQTEENSRRRRYILKVVDEDEVEQFLREKLGGLVETTERPKKKKDKESNKKKLVVEKLSSKLIIDNNGRPFVEINGVKRPLFLRKTQPEETREKKEEEEKEKDETTQDMKEKINSIIVKARERIGQNPPSVSIQQNVPTQIIKDRINQILTEIQDLINIDFDKYSTVYTDLCKLQSFKELLVNDWKKILMEDKLNDISSKIRILDDFKEMQILRDQSVEDIASILSSGSNFMTKKLIKMLVRLQKLQCVIYRVVEDFGEKIKMGTDFDVRKEIKYVDYLDGLQFMVGRSKHDLERGLKNERDVALENEMSVLDSLRKLLESDDPDPHKSYEEAKLLWEINNIDKLQKDTILEMNGKISRGQKVRKELKILFDLLRQLENCEEKQKKLLGELNHKEKNQDKLNEKESRQDFDTDNLEGFGRSSKERKQTFDNYKAEEVRHNTGRKRHRGRKILVENTNINRNRNFPHKTIIEDKKPIKLVSNGYTMTAYKVSDGLD</sequence>
<gene>
    <name evidence="4" type="ORF">GEV33_009544</name>
</gene>
<feature type="compositionally biased region" description="Basic and acidic residues" evidence="2">
    <location>
        <begin position="1251"/>
        <end position="1265"/>
    </location>
</feature>
<organism evidence="4 5">
    <name type="scientific">Tenebrio molitor</name>
    <name type="common">Yellow mealworm beetle</name>
    <dbReference type="NCBI Taxonomy" id="7067"/>
    <lineage>
        <taxon>Eukaryota</taxon>
        <taxon>Metazoa</taxon>
        <taxon>Ecdysozoa</taxon>
        <taxon>Arthropoda</taxon>
        <taxon>Hexapoda</taxon>
        <taxon>Insecta</taxon>
        <taxon>Pterygota</taxon>
        <taxon>Neoptera</taxon>
        <taxon>Endopterygota</taxon>
        <taxon>Coleoptera</taxon>
        <taxon>Polyphaga</taxon>
        <taxon>Cucujiformia</taxon>
        <taxon>Tenebrionidae</taxon>
        <taxon>Tenebrio</taxon>
    </lineage>
</organism>
<feature type="coiled-coil region" evidence="1">
    <location>
        <begin position="233"/>
        <end position="267"/>
    </location>
</feature>
<dbReference type="EMBL" id="JABDTM020025464">
    <property type="protein sequence ID" value="KAH0813248.1"/>
    <property type="molecule type" value="Genomic_DNA"/>
</dbReference>
<feature type="chain" id="PRO_5035210681" evidence="3">
    <location>
        <begin position="20"/>
        <end position="1350"/>
    </location>
</feature>
<keyword evidence="3" id="KW-0732">Signal</keyword>
<keyword evidence="1" id="KW-0175">Coiled coil</keyword>
<feature type="compositionally biased region" description="Basic and acidic residues" evidence="2">
    <location>
        <begin position="941"/>
        <end position="963"/>
    </location>
</feature>
<evidence type="ECO:0000256" key="3">
    <source>
        <dbReference type="SAM" id="SignalP"/>
    </source>
</evidence>
<evidence type="ECO:0000256" key="2">
    <source>
        <dbReference type="SAM" id="MobiDB-lite"/>
    </source>
</evidence>
<accession>A0A8J6LBH1</accession>